<feature type="region of interest" description="Disordered" evidence="1">
    <location>
        <begin position="49"/>
        <end position="75"/>
    </location>
</feature>
<dbReference type="RefSeq" id="WP_078762565.1">
    <property type="nucleotide sequence ID" value="NZ_FUWS01000008.1"/>
</dbReference>
<keyword evidence="3" id="KW-1185">Reference proteome</keyword>
<evidence type="ECO:0000313" key="2">
    <source>
        <dbReference type="EMBL" id="SKA24313.1"/>
    </source>
</evidence>
<gene>
    <name evidence="2" type="ORF">SAMN02745673_03299</name>
</gene>
<dbReference type="Proteomes" id="UP000190637">
    <property type="component" value="Unassembled WGS sequence"/>
</dbReference>
<evidence type="ECO:0000313" key="3">
    <source>
        <dbReference type="Proteomes" id="UP000190637"/>
    </source>
</evidence>
<reference evidence="2 3" key="1">
    <citation type="submission" date="2017-02" db="EMBL/GenBank/DDBJ databases">
        <authorList>
            <person name="Peterson S.W."/>
        </authorList>
    </citation>
    <scope>NUCLEOTIDE SEQUENCE [LARGE SCALE GENOMIC DNA]</scope>
    <source>
        <strain evidence="2 3">DSM 45154</strain>
    </source>
</reference>
<protein>
    <submittedName>
        <fullName evidence="2">Uncharacterized protein</fullName>
    </submittedName>
</protein>
<feature type="compositionally biased region" description="Basic and acidic residues" evidence="1">
    <location>
        <begin position="58"/>
        <end position="75"/>
    </location>
</feature>
<organism evidence="2 3">
    <name type="scientific">Marinactinospora thermotolerans DSM 45154</name>
    <dbReference type="NCBI Taxonomy" id="1122192"/>
    <lineage>
        <taxon>Bacteria</taxon>
        <taxon>Bacillati</taxon>
        <taxon>Actinomycetota</taxon>
        <taxon>Actinomycetes</taxon>
        <taxon>Streptosporangiales</taxon>
        <taxon>Nocardiopsidaceae</taxon>
        <taxon>Marinactinospora</taxon>
    </lineage>
</organism>
<dbReference type="EMBL" id="FUWS01000008">
    <property type="protein sequence ID" value="SKA24313.1"/>
    <property type="molecule type" value="Genomic_DNA"/>
</dbReference>
<dbReference type="STRING" id="1122192.SAMN02745673_03299"/>
<accession>A0A1T4S7U5</accession>
<name>A0A1T4S7U5_9ACTN</name>
<evidence type="ECO:0000256" key="1">
    <source>
        <dbReference type="SAM" id="MobiDB-lite"/>
    </source>
</evidence>
<feature type="region of interest" description="Disordered" evidence="1">
    <location>
        <begin position="1"/>
        <end position="37"/>
    </location>
</feature>
<dbReference type="AlphaFoldDB" id="A0A1T4S7U5"/>
<proteinExistence type="predicted"/>
<sequence>MDKTREPHLPVSAGTPVTPTPSAPPFPPAEARGARDSVDVAALEELLRRVRRGPRTAPADRRPAPVREETTPSAG</sequence>
<feature type="compositionally biased region" description="Pro residues" evidence="1">
    <location>
        <begin position="18"/>
        <end position="28"/>
    </location>
</feature>